<comment type="caution">
    <text evidence="2">The sequence shown here is derived from an EMBL/GenBank/DDBJ whole genome shotgun (WGS) entry which is preliminary data.</text>
</comment>
<protein>
    <submittedName>
        <fullName evidence="2">Uncharacterized protein</fullName>
    </submittedName>
</protein>
<evidence type="ECO:0000256" key="1">
    <source>
        <dbReference type="SAM" id="MobiDB-lite"/>
    </source>
</evidence>
<feature type="compositionally biased region" description="Low complexity" evidence="1">
    <location>
        <begin position="1"/>
        <end position="10"/>
    </location>
</feature>
<proteinExistence type="predicted"/>
<dbReference type="Proteomes" id="UP001189429">
    <property type="component" value="Unassembled WGS sequence"/>
</dbReference>
<dbReference type="EMBL" id="CAUYUJ010005224">
    <property type="protein sequence ID" value="CAK0812769.1"/>
    <property type="molecule type" value="Genomic_DNA"/>
</dbReference>
<keyword evidence="3" id="KW-1185">Reference proteome</keyword>
<name>A0ABN9R509_9DINO</name>
<feature type="region of interest" description="Disordered" evidence="1">
    <location>
        <begin position="1"/>
        <end position="31"/>
    </location>
</feature>
<feature type="compositionally biased region" description="Low complexity" evidence="1">
    <location>
        <begin position="17"/>
        <end position="31"/>
    </location>
</feature>
<accession>A0ABN9R509</accession>
<organism evidence="2 3">
    <name type="scientific">Prorocentrum cordatum</name>
    <dbReference type="NCBI Taxonomy" id="2364126"/>
    <lineage>
        <taxon>Eukaryota</taxon>
        <taxon>Sar</taxon>
        <taxon>Alveolata</taxon>
        <taxon>Dinophyceae</taxon>
        <taxon>Prorocentrales</taxon>
        <taxon>Prorocentraceae</taxon>
        <taxon>Prorocentrum</taxon>
    </lineage>
</organism>
<evidence type="ECO:0000313" key="3">
    <source>
        <dbReference type="Proteomes" id="UP001189429"/>
    </source>
</evidence>
<reference evidence="2" key="1">
    <citation type="submission" date="2023-10" db="EMBL/GenBank/DDBJ databases">
        <authorList>
            <person name="Chen Y."/>
            <person name="Shah S."/>
            <person name="Dougan E. K."/>
            <person name="Thang M."/>
            <person name="Chan C."/>
        </authorList>
    </citation>
    <scope>NUCLEOTIDE SEQUENCE [LARGE SCALE GENOMIC DNA]</scope>
</reference>
<evidence type="ECO:0000313" key="2">
    <source>
        <dbReference type="EMBL" id="CAK0812769.1"/>
    </source>
</evidence>
<gene>
    <name evidence="2" type="ORF">PCOR1329_LOCUS16956</name>
</gene>
<sequence length="170" mass="19007">MAPARRPAQPRARRAAARSAARRALAAQSSAPELTRPFRLWAASLRPRTQRLDLESWRSLADWSKERRLPPQSEKQIEDAIVDFVDFMTPVLRTLRQRARHADNPSGGISTGEAGWHWDFRISGRPRCTGCDTPERASTSASDAGARWARNAAADWPSPARCRAIRKQVG</sequence>